<reference evidence="8 9" key="1">
    <citation type="journal article" date="2011" name="Proc. Natl. Acad. Sci. U.S.A.">
        <title>Comparative genomics of xylose-fermenting fungi for enhanced biofuel production.</title>
        <authorList>
            <person name="Wohlbach D.J."/>
            <person name="Kuo A."/>
            <person name="Sato T.K."/>
            <person name="Potts K.M."/>
            <person name="Salamov A.A."/>
            <person name="LaButti K.M."/>
            <person name="Sun H."/>
            <person name="Clum A."/>
            <person name="Pangilinan J.L."/>
            <person name="Lindquist E.A."/>
            <person name="Lucas S."/>
            <person name="Lapidus A."/>
            <person name="Jin M."/>
            <person name="Gunawan C."/>
            <person name="Balan V."/>
            <person name="Dale B.E."/>
            <person name="Jeffries T.W."/>
            <person name="Zinkel R."/>
            <person name="Barry K.W."/>
            <person name="Grigoriev I.V."/>
            <person name="Gasch A.P."/>
        </authorList>
    </citation>
    <scope>NUCLEOTIDE SEQUENCE [LARGE SCALE GENOMIC DNA]</scope>
    <source>
        <strain evidence="9">NRRL Y-27907 / 11-Y1</strain>
    </source>
</reference>
<protein>
    <recommendedName>
        <fullName evidence="7">Amino acid permease/ SLC12A domain-containing protein</fullName>
    </recommendedName>
</protein>
<feature type="transmembrane region" description="Helical" evidence="6">
    <location>
        <begin position="405"/>
        <end position="431"/>
    </location>
</feature>
<dbReference type="AlphaFoldDB" id="G3AIN1"/>
<evidence type="ECO:0000256" key="3">
    <source>
        <dbReference type="ARBA" id="ARBA00022692"/>
    </source>
</evidence>
<keyword evidence="5 6" id="KW-0472">Membrane</keyword>
<evidence type="ECO:0000256" key="4">
    <source>
        <dbReference type="ARBA" id="ARBA00022989"/>
    </source>
</evidence>
<evidence type="ECO:0000256" key="5">
    <source>
        <dbReference type="ARBA" id="ARBA00023136"/>
    </source>
</evidence>
<dbReference type="eggNOG" id="KOG1286">
    <property type="taxonomic scope" value="Eukaryota"/>
</dbReference>
<dbReference type="HOGENOM" id="CLU_007946_12_0_1"/>
<feature type="transmembrane region" description="Helical" evidence="6">
    <location>
        <begin position="490"/>
        <end position="509"/>
    </location>
</feature>
<dbReference type="Pfam" id="PF00324">
    <property type="entry name" value="AA_permease"/>
    <property type="match status" value="1"/>
</dbReference>
<organism evidence="9">
    <name type="scientific">Spathaspora passalidarum (strain NRRL Y-27907 / 11-Y1)</name>
    <dbReference type="NCBI Taxonomy" id="619300"/>
    <lineage>
        <taxon>Eukaryota</taxon>
        <taxon>Fungi</taxon>
        <taxon>Dikarya</taxon>
        <taxon>Ascomycota</taxon>
        <taxon>Saccharomycotina</taxon>
        <taxon>Pichiomycetes</taxon>
        <taxon>Debaryomycetaceae</taxon>
        <taxon>Spathaspora</taxon>
    </lineage>
</organism>
<keyword evidence="4 6" id="KW-1133">Transmembrane helix</keyword>
<dbReference type="OMA" id="PKFLDYV"/>
<feature type="transmembrane region" description="Helical" evidence="6">
    <location>
        <begin position="334"/>
        <end position="352"/>
    </location>
</feature>
<dbReference type="RefSeq" id="XP_007373330.1">
    <property type="nucleotide sequence ID" value="XM_007373268.1"/>
</dbReference>
<feature type="transmembrane region" description="Helical" evidence="6">
    <location>
        <begin position="128"/>
        <end position="151"/>
    </location>
</feature>
<feature type="transmembrane region" description="Helical" evidence="6">
    <location>
        <begin position="89"/>
        <end position="107"/>
    </location>
</feature>
<dbReference type="PANTHER" id="PTHR43341">
    <property type="entry name" value="AMINO ACID PERMEASE"/>
    <property type="match status" value="1"/>
</dbReference>
<dbReference type="Proteomes" id="UP000000709">
    <property type="component" value="Unassembled WGS sequence"/>
</dbReference>
<feature type="domain" description="Amino acid permease/ SLC12A" evidence="7">
    <location>
        <begin position="61"/>
        <end position="517"/>
    </location>
</feature>
<sequence>MTEPKKDILEFEKFDEGLHLQSTQTDSSVDKSFAQSIVDSFRRAPPNTSYKKAISKNELRIMSLSTGLGTGLLVAAGQKLKNSGPAGLLIAYAVVGLGMLVPTVRSLSELSVAYSGLPGGFQSYFAKFIDESLAFALGWNYAIQWMCVISLELVVATMTINFWNKTINPDIFVMVFLLFVIFINLCGAKGYAYSEMIMNSTKIFMLTGFCIFGLVMVLGGGPEGWVGGRYYHDPGAFTSFKGIAGVFVTGAFSLGGSEFISLSAAETKHPRRSLRAASKLVYVKVIVLFLGSLTFIGLLVPYNHPRLTGSGSSSSTSPYVLATLIHGVPHLSHVINSVILISVTSVSIAAMYSSQRLVQSLAHQGLGPKWLDYVDRKGRPARAFLVCIIASFFSFIAAYDQQEAVFTWLLSISALSFIFVWMFICVCHIRFRAALKYRGIKVSSLAYVSPTGLWGSYLSIAINIFMLGCQFWVALWPIGGDGKPDVMSFFQNYLAVPCFIVFYLGHKIYTGNWKLFKRVDEIDIDTDRVIYDREILDLENTEDKEKYDQAPFWKKILIKCFD</sequence>
<name>G3AIN1_SPAPN</name>
<evidence type="ECO:0000256" key="6">
    <source>
        <dbReference type="SAM" id="Phobius"/>
    </source>
</evidence>
<evidence type="ECO:0000313" key="9">
    <source>
        <dbReference type="Proteomes" id="UP000000709"/>
    </source>
</evidence>
<gene>
    <name evidence="8" type="ORF">SPAPADRAFT_48864</name>
</gene>
<dbReference type="STRING" id="619300.G3AIN1"/>
<dbReference type="OrthoDB" id="3900342at2759"/>
<dbReference type="KEGG" id="spaa:SPAPADRAFT_48864"/>
<feature type="transmembrane region" description="Helical" evidence="6">
    <location>
        <begin position="171"/>
        <end position="191"/>
    </location>
</feature>
<feature type="transmembrane region" description="Helical" evidence="6">
    <location>
        <begin position="59"/>
        <end position="77"/>
    </location>
</feature>
<dbReference type="Gene3D" id="1.20.1740.10">
    <property type="entry name" value="Amino acid/polyamine transporter I"/>
    <property type="match status" value="1"/>
</dbReference>
<dbReference type="GeneID" id="18871276"/>
<evidence type="ECO:0000259" key="7">
    <source>
        <dbReference type="Pfam" id="PF00324"/>
    </source>
</evidence>
<feature type="transmembrane region" description="Helical" evidence="6">
    <location>
        <begin position="452"/>
        <end position="478"/>
    </location>
</feature>
<feature type="transmembrane region" description="Helical" evidence="6">
    <location>
        <begin position="203"/>
        <end position="222"/>
    </location>
</feature>
<proteinExistence type="inferred from homology"/>
<keyword evidence="3 6" id="KW-0812">Transmembrane</keyword>
<dbReference type="PANTHER" id="PTHR43341:SF17">
    <property type="entry name" value="GENERAL AMINO ACID PERMEASE AGP1-RELATED"/>
    <property type="match status" value="1"/>
</dbReference>
<dbReference type="PIRSF" id="PIRSF006060">
    <property type="entry name" value="AA_transporter"/>
    <property type="match status" value="1"/>
</dbReference>
<dbReference type="GO" id="GO:0015171">
    <property type="term" value="F:amino acid transmembrane transporter activity"/>
    <property type="evidence" value="ECO:0007669"/>
    <property type="project" value="TreeGrafter"/>
</dbReference>
<feature type="transmembrane region" description="Helical" evidence="6">
    <location>
        <begin position="281"/>
        <end position="302"/>
    </location>
</feature>
<evidence type="ECO:0000256" key="2">
    <source>
        <dbReference type="ARBA" id="ARBA00006983"/>
    </source>
</evidence>
<dbReference type="EMBL" id="GL996500">
    <property type="protein sequence ID" value="EGW33746.1"/>
    <property type="molecule type" value="Genomic_DNA"/>
</dbReference>
<dbReference type="InterPro" id="IPR004841">
    <property type="entry name" value="AA-permease/SLC12A_dom"/>
</dbReference>
<comment type="subcellular location">
    <subcellularLocation>
        <location evidence="1">Membrane</location>
        <topology evidence="1">Multi-pass membrane protein</topology>
    </subcellularLocation>
</comment>
<feature type="transmembrane region" description="Helical" evidence="6">
    <location>
        <begin position="242"/>
        <end position="260"/>
    </location>
</feature>
<evidence type="ECO:0000313" key="8">
    <source>
        <dbReference type="EMBL" id="EGW33746.1"/>
    </source>
</evidence>
<keyword evidence="9" id="KW-1185">Reference proteome</keyword>
<accession>G3AIN1</accession>
<comment type="similarity">
    <text evidence="2">Belongs to the amino acid-polyamine-organocation (APC) superfamily. YAT (TC 2.A.3.10) family.</text>
</comment>
<evidence type="ECO:0000256" key="1">
    <source>
        <dbReference type="ARBA" id="ARBA00004141"/>
    </source>
</evidence>
<dbReference type="InParanoid" id="G3AIN1"/>
<dbReference type="InterPro" id="IPR050524">
    <property type="entry name" value="APC_YAT"/>
</dbReference>
<feature type="transmembrane region" description="Helical" evidence="6">
    <location>
        <begin position="381"/>
        <end position="399"/>
    </location>
</feature>
<dbReference type="GO" id="GO:0016020">
    <property type="term" value="C:membrane"/>
    <property type="evidence" value="ECO:0007669"/>
    <property type="project" value="UniProtKB-SubCell"/>
</dbReference>